<dbReference type="AlphaFoldDB" id="A0A9D5K990"/>
<organism evidence="1 2">
    <name type="scientific">candidate division WOR-3 bacterium</name>
    <dbReference type="NCBI Taxonomy" id="2052148"/>
    <lineage>
        <taxon>Bacteria</taxon>
        <taxon>Bacteria division WOR-3</taxon>
    </lineage>
</organism>
<dbReference type="Proteomes" id="UP000630660">
    <property type="component" value="Unassembled WGS sequence"/>
</dbReference>
<comment type="caution">
    <text evidence="1">The sequence shown here is derived from an EMBL/GenBank/DDBJ whole genome shotgun (WGS) entry which is preliminary data.</text>
</comment>
<accession>A0A9D5K990</accession>
<evidence type="ECO:0000313" key="1">
    <source>
        <dbReference type="EMBL" id="MBD3364682.1"/>
    </source>
</evidence>
<sequence>MTLALLPLVLFTYELGHSDLKVPAFHNQFATEFSFQHRFYGSLADDPFGTFLGADVGANTNIGLSFYPIKGLGVDVSRVSSDDGNLNLGAGYSFPLPKEYLRWRVGG</sequence>
<name>A0A9D5K990_UNCW3</name>
<proteinExistence type="predicted"/>
<feature type="non-terminal residue" evidence="1">
    <location>
        <position position="107"/>
    </location>
</feature>
<evidence type="ECO:0000313" key="2">
    <source>
        <dbReference type="Proteomes" id="UP000630660"/>
    </source>
</evidence>
<dbReference type="EMBL" id="WJKJ01000180">
    <property type="protein sequence ID" value="MBD3364682.1"/>
    <property type="molecule type" value="Genomic_DNA"/>
</dbReference>
<protein>
    <submittedName>
        <fullName evidence="1">Uncharacterized protein</fullName>
    </submittedName>
</protein>
<gene>
    <name evidence="1" type="ORF">GF359_05655</name>
</gene>
<reference evidence="1" key="1">
    <citation type="submission" date="2019-11" db="EMBL/GenBank/DDBJ databases">
        <title>Microbial mats filling the niche in hypersaline microbial mats.</title>
        <authorList>
            <person name="Wong H.L."/>
            <person name="Macleod F.I."/>
            <person name="White R.A. III"/>
            <person name="Burns B.P."/>
        </authorList>
    </citation>
    <scope>NUCLEOTIDE SEQUENCE</scope>
    <source>
        <strain evidence="1">Bin_327</strain>
    </source>
</reference>